<comment type="similarity">
    <text evidence="1">Belongs to the fungal fucose-specific lectin family.</text>
</comment>
<dbReference type="Gene3D" id="2.120.10.70">
    <property type="entry name" value="Fucose-specific lectin"/>
    <property type="match status" value="1"/>
</dbReference>
<keyword evidence="3" id="KW-1185">Reference proteome</keyword>
<protein>
    <recommendedName>
        <fullName evidence="4">Fucose-specific lectin</fullName>
    </recommendedName>
</protein>
<dbReference type="InterPro" id="IPR012475">
    <property type="entry name" value="Fungal_lectin"/>
</dbReference>
<name>A0AAD6YMG0_9AGAR</name>
<dbReference type="EMBL" id="JARJCW010000006">
    <property type="protein sequence ID" value="KAJ7223540.1"/>
    <property type="molecule type" value="Genomic_DNA"/>
</dbReference>
<evidence type="ECO:0000313" key="3">
    <source>
        <dbReference type="Proteomes" id="UP001219525"/>
    </source>
</evidence>
<evidence type="ECO:0000256" key="1">
    <source>
        <dbReference type="ARBA" id="ARBA00009042"/>
    </source>
</evidence>
<reference evidence="2" key="1">
    <citation type="submission" date="2023-03" db="EMBL/GenBank/DDBJ databases">
        <title>Massive genome expansion in bonnet fungi (Mycena s.s.) driven by repeated elements and novel gene families across ecological guilds.</title>
        <authorList>
            <consortium name="Lawrence Berkeley National Laboratory"/>
            <person name="Harder C.B."/>
            <person name="Miyauchi S."/>
            <person name="Viragh M."/>
            <person name="Kuo A."/>
            <person name="Thoen E."/>
            <person name="Andreopoulos B."/>
            <person name="Lu D."/>
            <person name="Skrede I."/>
            <person name="Drula E."/>
            <person name="Henrissat B."/>
            <person name="Morin E."/>
            <person name="Kohler A."/>
            <person name="Barry K."/>
            <person name="LaButti K."/>
            <person name="Morin E."/>
            <person name="Salamov A."/>
            <person name="Lipzen A."/>
            <person name="Mereny Z."/>
            <person name="Hegedus B."/>
            <person name="Baldrian P."/>
            <person name="Stursova M."/>
            <person name="Weitz H."/>
            <person name="Taylor A."/>
            <person name="Grigoriev I.V."/>
            <person name="Nagy L.G."/>
            <person name="Martin F."/>
            <person name="Kauserud H."/>
        </authorList>
    </citation>
    <scope>NUCLEOTIDE SEQUENCE</scope>
    <source>
        <strain evidence="2">9144</strain>
    </source>
</reference>
<proteinExistence type="inferred from homology"/>
<dbReference type="AlphaFoldDB" id="A0AAD6YMG0"/>
<dbReference type="Pfam" id="PF07938">
    <property type="entry name" value="Fungal_lectin"/>
    <property type="match status" value="1"/>
</dbReference>
<organism evidence="2 3">
    <name type="scientific">Mycena pura</name>
    <dbReference type="NCBI Taxonomy" id="153505"/>
    <lineage>
        <taxon>Eukaryota</taxon>
        <taxon>Fungi</taxon>
        <taxon>Dikarya</taxon>
        <taxon>Basidiomycota</taxon>
        <taxon>Agaricomycotina</taxon>
        <taxon>Agaricomycetes</taxon>
        <taxon>Agaricomycetidae</taxon>
        <taxon>Agaricales</taxon>
        <taxon>Marasmiineae</taxon>
        <taxon>Mycenaceae</taxon>
        <taxon>Mycena</taxon>
    </lineage>
</organism>
<accession>A0AAD6YMG0</accession>
<gene>
    <name evidence="2" type="ORF">GGX14DRAFT_387853</name>
</gene>
<sequence>MPNGIAAIQWTDNSTSKSFKRVYTQQDDNKIYEFRWDSESLKWTRGNEGYSITPAVHSNTNIAAFKAETDKIILGCIGQDGSLRLKKFNAYDSGGGKAIYQMFAELDSIFLKQGNWPWSRPTRNSRLSLPPPHLRQWTLANNNNIQRIDYYDNKWHASTTVVSNAMALTPLAAINTIVPPGTPDALATLILYYRASGTGLLVICPWVGGDRASWPADYIDTDGWIPGASVVGVPWPPAAGQLGAFRLYLPDASGTMTERQNSFLDLELDTVGPSTPSPWDKSYTFSVGAKPMAVFVDIGGDGDRMVTVHTCSDSGKEIDGFFYHYYTWERTDPIQWDNLTM</sequence>
<dbReference type="Proteomes" id="UP001219525">
    <property type="component" value="Unassembled WGS sequence"/>
</dbReference>
<evidence type="ECO:0008006" key="4">
    <source>
        <dbReference type="Google" id="ProtNLM"/>
    </source>
</evidence>
<evidence type="ECO:0000313" key="2">
    <source>
        <dbReference type="EMBL" id="KAJ7223540.1"/>
    </source>
</evidence>
<comment type="caution">
    <text evidence="2">The sequence shown here is derived from an EMBL/GenBank/DDBJ whole genome shotgun (WGS) entry which is preliminary data.</text>
</comment>